<protein>
    <submittedName>
        <fullName evidence="1">Uncharacterized protein</fullName>
    </submittedName>
</protein>
<dbReference type="EnsemblMetazoa" id="CJA07911.1">
    <property type="protein sequence ID" value="CJA07911.1"/>
    <property type="gene ID" value="WBGene00127115"/>
</dbReference>
<proteinExistence type="predicted"/>
<reference evidence="1" key="2">
    <citation type="submission" date="2022-06" db="UniProtKB">
        <authorList>
            <consortium name="EnsemblMetazoa"/>
        </authorList>
    </citation>
    <scope>IDENTIFICATION</scope>
    <source>
        <strain evidence="1">DF5081</strain>
    </source>
</reference>
<accession>A0A8R1DQD0</accession>
<evidence type="ECO:0000313" key="1">
    <source>
        <dbReference type="EnsemblMetazoa" id="CJA07911.1"/>
    </source>
</evidence>
<keyword evidence="2" id="KW-1185">Reference proteome</keyword>
<name>A0A8R1DQD0_CAEJA</name>
<dbReference type="AlphaFoldDB" id="A0A8R1DQD0"/>
<evidence type="ECO:0000313" key="2">
    <source>
        <dbReference type="Proteomes" id="UP000005237"/>
    </source>
</evidence>
<dbReference type="Proteomes" id="UP000005237">
    <property type="component" value="Unassembled WGS sequence"/>
</dbReference>
<organism evidence="1 2">
    <name type="scientific">Caenorhabditis japonica</name>
    <dbReference type="NCBI Taxonomy" id="281687"/>
    <lineage>
        <taxon>Eukaryota</taxon>
        <taxon>Metazoa</taxon>
        <taxon>Ecdysozoa</taxon>
        <taxon>Nematoda</taxon>
        <taxon>Chromadorea</taxon>
        <taxon>Rhabditida</taxon>
        <taxon>Rhabditina</taxon>
        <taxon>Rhabditomorpha</taxon>
        <taxon>Rhabditoidea</taxon>
        <taxon>Rhabditidae</taxon>
        <taxon>Peloderinae</taxon>
        <taxon>Caenorhabditis</taxon>
    </lineage>
</organism>
<reference evidence="2" key="1">
    <citation type="submission" date="2010-08" db="EMBL/GenBank/DDBJ databases">
        <authorList>
            <consortium name="Caenorhabditis japonica Sequencing Consortium"/>
            <person name="Wilson R.K."/>
        </authorList>
    </citation>
    <scope>NUCLEOTIDE SEQUENCE [LARGE SCALE GENOMIC DNA]</scope>
    <source>
        <strain evidence="2">DF5081</strain>
    </source>
</reference>
<sequence>MLPTQSAPLQQSPRALTSIRTISILSQCSRNSKIKQSLSHPITPPTDFRQFLTKRHFMDKLDPNFTSLSKECREAVKKDDKEFAQDRLLLTPHTVKTLIQRHALLLFHFIKTVGYLKICTPNLAKHVLTKQA</sequence>